<dbReference type="InterPro" id="IPR029043">
    <property type="entry name" value="GcvT/YgfZ_C"/>
</dbReference>
<dbReference type="SUPFAM" id="SSF101790">
    <property type="entry name" value="Aminomethyltransferase beta-barrel domain"/>
    <property type="match status" value="1"/>
</dbReference>
<dbReference type="SUPFAM" id="SSF103025">
    <property type="entry name" value="Folate-binding domain"/>
    <property type="match status" value="1"/>
</dbReference>
<dbReference type="InterPro" id="IPR028896">
    <property type="entry name" value="GcvT/YgfZ/DmdA"/>
</dbReference>
<dbReference type="Pfam" id="PF08669">
    <property type="entry name" value="GCV_T_C"/>
    <property type="match status" value="1"/>
</dbReference>
<dbReference type="InterPro" id="IPR006222">
    <property type="entry name" value="GCVT_N"/>
</dbReference>
<dbReference type="GO" id="GO:0005739">
    <property type="term" value="C:mitochondrion"/>
    <property type="evidence" value="ECO:0007669"/>
    <property type="project" value="TreeGrafter"/>
</dbReference>
<dbReference type="Gene3D" id="3.30.70.1400">
    <property type="entry name" value="Aminomethyltransferase beta-barrel domains"/>
    <property type="match status" value="1"/>
</dbReference>
<organism evidence="3">
    <name type="scientific">freshwater metagenome</name>
    <dbReference type="NCBI Taxonomy" id="449393"/>
    <lineage>
        <taxon>unclassified sequences</taxon>
        <taxon>metagenomes</taxon>
        <taxon>ecological metagenomes</taxon>
    </lineage>
</organism>
<dbReference type="PANTHER" id="PTHR43757:SF2">
    <property type="entry name" value="AMINOMETHYLTRANSFERASE, MITOCHONDRIAL"/>
    <property type="match status" value="1"/>
</dbReference>
<dbReference type="EMBL" id="CAFBQG010000179">
    <property type="protein sequence ID" value="CAB5054236.1"/>
    <property type="molecule type" value="Genomic_DNA"/>
</dbReference>
<evidence type="ECO:0000259" key="2">
    <source>
        <dbReference type="Pfam" id="PF08669"/>
    </source>
</evidence>
<dbReference type="AlphaFoldDB" id="A0A6J7TNL0"/>
<dbReference type="PANTHER" id="PTHR43757">
    <property type="entry name" value="AMINOMETHYLTRANSFERASE"/>
    <property type="match status" value="1"/>
</dbReference>
<dbReference type="PIRSF" id="PIRSF006487">
    <property type="entry name" value="GcvT"/>
    <property type="match status" value="1"/>
</dbReference>
<protein>
    <submittedName>
        <fullName evidence="3">Unannotated protein</fullName>
    </submittedName>
</protein>
<accession>A0A6J7TNL0</accession>
<sequence length="313" mass="33312">MTSLRRINVTGPDAAKFLNYAAARNVARGVGSVTYTMLLDHNGGIVSDVTISQLAEDRFLVGGNSPRDEAWLKSISSGFDVQIADITNGTTCVAVWGPAARDILTPITDTDLTNDTFKYFSSKETSVAGVDVTAVRVSYVGELGWELACDVSGGKKLWNAVMEQATKVGAVPAGRSALTSLRLEKGYRAWGSDMSREDTPTSAGLEFAVRADGEHIGLNAVTRPATRRLRTLQLAEVDLVPTTAQPVFIGDRNVGYVTSAEFGWSVGAPIALAWLPIEIKEGETVSISCGGRKVGAVVMPDALFDPTGSRIRV</sequence>
<name>A0A6J7TNL0_9ZZZZ</name>
<dbReference type="InterPro" id="IPR013977">
    <property type="entry name" value="GcvT_C"/>
</dbReference>
<proteinExistence type="predicted"/>
<feature type="domain" description="Aminomethyltransferase C-terminal" evidence="2">
    <location>
        <begin position="227"/>
        <end position="305"/>
    </location>
</feature>
<evidence type="ECO:0000259" key="1">
    <source>
        <dbReference type="Pfam" id="PF01571"/>
    </source>
</evidence>
<feature type="domain" description="GCVT N-terminal" evidence="1">
    <location>
        <begin position="1"/>
        <end position="212"/>
    </location>
</feature>
<reference evidence="3" key="1">
    <citation type="submission" date="2020-05" db="EMBL/GenBank/DDBJ databases">
        <authorList>
            <person name="Chiriac C."/>
            <person name="Salcher M."/>
            <person name="Ghai R."/>
            <person name="Kavagutti S V."/>
        </authorList>
    </citation>
    <scope>NUCLEOTIDE SEQUENCE</scope>
</reference>
<dbReference type="Gene3D" id="2.40.30.110">
    <property type="entry name" value="Aminomethyltransferase beta-barrel domains"/>
    <property type="match status" value="1"/>
</dbReference>
<gene>
    <name evidence="3" type="ORF">UFOPK4301_01201</name>
</gene>
<dbReference type="Pfam" id="PF01571">
    <property type="entry name" value="GCV_T"/>
    <property type="match status" value="1"/>
</dbReference>
<dbReference type="Gene3D" id="3.30.1360.120">
    <property type="entry name" value="Probable tRNA modification gtpase trme, domain 1"/>
    <property type="match status" value="1"/>
</dbReference>
<evidence type="ECO:0000313" key="3">
    <source>
        <dbReference type="EMBL" id="CAB5054236.1"/>
    </source>
</evidence>
<dbReference type="InterPro" id="IPR027266">
    <property type="entry name" value="TrmE/GcvT-like"/>
</dbReference>